<comment type="caution">
    <text evidence="3">The sequence shown here is derived from an EMBL/GenBank/DDBJ whole genome shotgun (WGS) entry which is preliminary data.</text>
</comment>
<keyword evidence="4" id="KW-1185">Reference proteome</keyword>
<proteinExistence type="inferred from homology"/>
<dbReference type="Gene3D" id="3.40.50.12370">
    <property type="match status" value="1"/>
</dbReference>
<dbReference type="PANTHER" id="PTHR46268:SF15">
    <property type="entry name" value="UNIVERSAL STRESS PROTEIN HP_0031"/>
    <property type="match status" value="1"/>
</dbReference>
<evidence type="ECO:0000313" key="4">
    <source>
        <dbReference type="Proteomes" id="UP001595887"/>
    </source>
</evidence>
<gene>
    <name evidence="3" type="ORF">ACFOWX_01125</name>
</gene>
<feature type="domain" description="UspA" evidence="2">
    <location>
        <begin position="2"/>
        <end position="120"/>
    </location>
</feature>
<feature type="domain" description="UspA" evidence="2">
    <location>
        <begin position="154"/>
        <end position="267"/>
    </location>
</feature>
<evidence type="ECO:0000259" key="2">
    <source>
        <dbReference type="Pfam" id="PF00582"/>
    </source>
</evidence>
<dbReference type="InterPro" id="IPR006015">
    <property type="entry name" value="Universal_stress_UspA"/>
</dbReference>
<reference evidence="4" key="1">
    <citation type="journal article" date="2019" name="Int. J. Syst. Evol. Microbiol.">
        <title>The Global Catalogue of Microorganisms (GCM) 10K type strain sequencing project: providing services to taxonomists for standard genome sequencing and annotation.</title>
        <authorList>
            <consortium name="The Broad Institute Genomics Platform"/>
            <consortium name="The Broad Institute Genome Sequencing Center for Infectious Disease"/>
            <person name="Wu L."/>
            <person name="Ma J."/>
        </authorList>
    </citation>
    <scope>NUCLEOTIDE SEQUENCE [LARGE SCALE GENOMIC DNA]</scope>
    <source>
        <strain evidence="4">CECT 8531</strain>
    </source>
</reference>
<dbReference type="CDD" id="cd00293">
    <property type="entry name" value="USP-like"/>
    <property type="match status" value="1"/>
</dbReference>
<dbReference type="PRINTS" id="PR01438">
    <property type="entry name" value="UNVRSLSTRESS"/>
</dbReference>
<protein>
    <submittedName>
        <fullName evidence="3">Universal stress protein</fullName>
    </submittedName>
</protein>
<dbReference type="SUPFAM" id="SSF52402">
    <property type="entry name" value="Adenine nucleotide alpha hydrolases-like"/>
    <property type="match status" value="2"/>
</dbReference>
<comment type="similarity">
    <text evidence="1">Belongs to the universal stress protein A family.</text>
</comment>
<evidence type="ECO:0000256" key="1">
    <source>
        <dbReference type="ARBA" id="ARBA00008791"/>
    </source>
</evidence>
<dbReference type="InterPro" id="IPR006016">
    <property type="entry name" value="UspA"/>
</dbReference>
<dbReference type="Pfam" id="PF00582">
    <property type="entry name" value="Usp"/>
    <property type="match status" value="2"/>
</dbReference>
<accession>A0ABV8RFL5</accession>
<evidence type="ECO:0000313" key="3">
    <source>
        <dbReference type="EMBL" id="MFC4291016.1"/>
    </source>
</evidence>
<dbReference type="PANTHER" id="PTHR46268">
    <property type="entry name" value="STRESS RESPONSE PROTEIN NHAX"/>
    <property type="match status" value="1"/>
</dbReference>
<name>A0ABV8RFL5_9SPHN</name>
<sequence>MKNILVNAGIDDQMESRLQVALDFAHRFDAHLTFVQAQPYQSVMGIDMFGGAHLIAEAMAASDSSMAEMRTKAEAKLAKEGVSWNWLEFIGQPAAVISDAARLCDLVIMSLGETGKSGQNSYRSLVGEVVFGTATPVLAVPAGVQSMQFDRAMVAYDGGAEAAAALKAAVPLLSIANDVRIAEIEEKESEFPITEASLYLSRHGINNEIETAFTKGSIEETLFDMASDWNADYLVMGAFGHSRLRETIFGGVTRYLMHETKIPLLLAH</sequence>
<dbReference type="Proteomes" id="UP001595887">
    <property type="component" value="Unassembled WGS sequence"/>
</dbReference>
<dbReference type="EMBL" id="JBHSDH010000006">
    <property type="protein sequence ID" value="MFC4291016.1"/>
    <property type="molecule type" value="Genomic_DNA"/>
</dbReference>
<organism evidence="3 4">
    <name type="scientific">Sphingorhabdus arenilitoris</name>
    <dbReference type="NCBI Taxonomy" id="1490041"/>
    <lineage>
        <taxon>Bacteria</taxon>
        <taxon>Pseudomonadati</taxon>
        <taxon>Pseudomonadota</taxon>
        <taxon>Alphaproteobacteria</taxon>
        <taxon>Sphingomonadales</taxon>
        <taxon>Sphingomonadaceae</taxon>
        <taxon>Sphingorhabdus</taxon>
    </lineage>
</organism>
<dbReference type="RefSeq" id="WP_381420614.1">
    <property type="nucleotide sequence ID" value="NZ_JBHSDH010000006.1"/>
</dbReference>